<dbReference type="Pfam" id="PF00382">
    <property type="entry name" value="TFIIB"/>
    <property type="match status" value="1"/>
</dbReference>
<sequence>MNDAVRLVQRMGKDWLHEGRRPAGVAAACLYLAARMNNFRRSKAEIVFFAKIAEETLQRRLDEFKNTTAGKLSVQDFRGTNIESEADPPSFTKHRAAEEKMYEELEALEDAKRAGQPEPTNKLLDEDVQTLIDEVTRGETDIEKSLNESVPREIISSTNISPTGTNGNSSPMSSSSTTKSIVDSILRRHLHPEVPVIQWATPPSQVNDHPEDLSDVDDDEIDSFVLNPEEVEIKSRVWMTLNRDYILEQERKRLKMEAEIANGTYKAPRKRRRHKPKDSSSEGLPKDASESTKAMLQQRTFSKKINYAAIDNLFKKES</sequence>
<evidence type="ECO:0000256" key="4">
    <source>
        <dbReference type="ARBA" id="ARBA00022737"/>
    </source>
</evidence>
<organism evidence="13 14">
    <name type="scientific">Nadsonia fulvescens var. elongata DSM 6958</name>
    <dbReference type="NCBI Taxonomy" id="857566"/>
    <lineage>
        <taxon>Eukaryota</taxon>
        <taxon>Fungi</taxon>
        <taxon>Dikarya</taxon>
        <taxon>Ascomycota</taxon>
        <taxon>Saccharomycotina</taxon>
        <taxon>Dipodascomycetes</taxon>
        <taxon>Dipodascales</taxon>
        <taxon>Dipodascales incertae sedis</taxon>
        <taxon>Nadsonia</taxon>
    </lineage>
</organism>
<comment type="similarity">
    <text evidence="2">Belongs to the TFIIB family.</text>
</comment>
<name>A0A1E3PMX6_9ASCO</name>
<evidence type="ECO:0000256" key="7">
    <source>
        <dbReference type="ARBA" id="ARBA00023015"/>
    </source>
</evidence>
<dbReference type="Gene3D" id="1.10.472.10">
    <property type="entry name" value="Cyclin-like"/>
    <property type="match status" value="1"/>
</dbReference>
<dbReference type="PANTHER" id="PTHR11618">
    <property type="entry name" value="TRANSCRIPTION INITIATION FACTOR IIB-RELATED"/>
    <property type="match status" value="1"/>
</dbReference>
<dbReference type="GO" id="GO:0097550">
    <property type="term" value="C:transcription preinitiation complex"/>
    <property type="evidence" value="ECO:0007669"/>
    <property type="project" value="TreeGrafter"/>
</dbReference>
<dbReference type="Proteomes" id="UP000095009">
    <property type="component" value="Unassembled WGS sequence"/>
</dbReference>
<evidence type="ECO:0000313" key="13">
    <source>
        <dbReference type="EMBL" id="ODQ66544.1"/>
    </source>
</evidence>
<dbReference type="InterPro" id="IPR013150">
    <property type="entry name" value="TFIIB_cyclin"/>
</dbReference>
<comment type="subcellular location">
    <subcellularLocation>
        <location evidence="1">Nucleus</location>
    </subcellularLocation>
</comment>
<keyword evidence="7" id="KW-0805">Transcription regulation</keyword>
<dbReference type="EMBL" id="KV454408">
    <property type="protein sequence ID" value="ODQ66544.1"/>
    <property type="molecule type" value="Genomic_DNA"/>
</dbReference>
<dbReference type="GO" id="GO:0008270">
    <property type="term" value="F:zinc ion binding"/>
    <property type="evidence" value="ECO:0007669"/>
    <property type="project" value="UniProtKB-KW"/>
</dbReference>
<evidence type="ECO:0000256" key="2">
    <source>
        <dbReference type="ARBA" id="ARBA00010857"/>
    </source>
</evidence>
<protein>
    <submittedName>
        <fullName evidence="13">BRF1-domain-containing protein</fullName>
    </submittedName>
</protein>
<dbReference type="GO" id="GO:0070897">
    <property type="term" value="P:transcription preinitiation complex assembly"/>
    <property type="evidence" value="ECO:0007669"/>
    <property type="project" value="InterPro"/>
</dbReference>
<feature type="compositionally biased region" description="Low complexity" evidence="10">
    <location>
        <begin position="163"/>
        <end position="178"/>
    </location>
</feature>
<dbReference type="OrthoDB" id="511529at2759"/>
<keyword evidence="3" id="KW-0479">Metal-binding</keyword>
<dbReference type="PANTHER" id="PTHR11618:SF4">
    <property type="entry name" value="TRANSCRIPTION FACTOR IIIB 90 KDA SUBUNIT"/>
    <property type="match status" value="1"/>
</dbReference>
<evidence type="ECO:0000259" key="11">
    <source>
        <dbReference type="Pfam" id="PF00382"/>
    </source>
</evidence>
<dbReference type="AlphaFoldDB" id="A0A1E3PMX6"/>
<feature type="region of interest" description="Disordered" evidence="10">
    <location>
        <begin position="261"/>
        <end position="297"/>
    </location>
</feature>
<feature type="compositionally biased region" description="Basic and acidic residues" evidence="10">
    <location>
        <begin position="277"/>
        <end position="290"/>
    </location>
</feature>
<dbReference type="STRING" id="857566.A0A1E3PMX6"/>
<keyword evidence="9" id="KW-0539">Nucleus</keyword>
<evidence type="ECO:0000259" key="12">
    <source>
        <dbReference type="Pfam" id="PF07741"/>
    </source>
</evidence>
<dbReference type="PROSITE" id="PS00782">
    <property type="entry name" value="TFIIB"/>
    <property type="match status" value="1"/>
</dbReference>
<evidence type="ECO:0000256" key="5">
    <source>
        <dbReference type="ARBA" id="ARBA00022771"/>
    </source>
</evidence>
<evidence type="ECO:0000256" key="10">
    <source>
        <dbReference type="SAM" id="MobiDB-lite"/>
    </source>
</evidence>
<dbReference type="InterPro" id="IPR000812">
    <property type="entry name" value="TFIIB"/>
</dbReference>
<keyword evidence="6" id="KW-0862">Zinc</keyword>
<evidence type="ECO:0000313" key="14">
    <source>
        <dbReference type="Proteomes" id="UP000095009"/>
    </source>
</evidence>
<accession>A0A1E3PMX6</accession>
<dbReference type="GO" id="GO:0000995">
    <property type="term" value="F:RNA polymerase III general transcription initiation factor activity"/>
    <property type="evidence" value="ECO:0007669"/>
    <property type="project" value="TreeGrafter"/>
</dbReference>
<evidence type="ECO:0000256" key="3">
    <source>
        <dbReference type="ARBA" id="ARBA00022723"/>
    </source>
</evidence>
<feature type="domain" description="Transcription factor TFIIB cyclin-like" evidence="11">
    <location>
        <begin position="2"/>
        <end position="67"/>
    </location>
</feature>
<proteinExistence type="inferred from homology"/>
<evidence type="ECO:0000256" key="8">
    <source>
        <dbReference type="ARBA" id="ARBA00023163"/>
    </source>
</evidence>
<dbReference type="GO" id="GO:0005634">
    <property type="term" value="C:nucleus"/>
    <property type="evidence" value="ECO:0007669"/>
    <property type="project" value="UniProtKB-SubCell"/>
</dbReference>
<dbReference type="Gene3D" id="1.20.5.650">
    <property type="entry name" value="Single helix bin"/>
    <property type="match status" value="1"/>
</dbReference>
<dbReference type="Pfam" id="PF07741">
    <property type="entry name" value="BRF1"/>
    <property type="match status" value="1"/>
</dbReference>
<keyword evidence="14" id="KW-1185">Reference proteome</keyword>
<evidence type="ECO:0000256" key="9">
    <source>
        <dbReference type="ARBA" id="ARBA00023242"/>
    </source>
</evidence>
<feature type="compositionally biased region" description="Basic residues" evidence="10">
    <location>
        <begin position="267"/>
        <end position="276"/>
    </location>
</feature>
<reference evidence="13 14" key="1">
    <citation type="journal article" date="2016" name="Proc. Natl. Acad. Sci. U.S.A.">
        <title>Comparative genomics of biotechnologically important yeasts.</title>
        <authorList>
            <person name="Riley R."/>
            <person name="Haridas S."/>
            <person name="Wolfe K.H."/>
            <person name="Lopes M.R."/>
            <person name="Hittinger C.T."/>
            <person name="Goeker M."/>
            <person name="Salamov A.A."/>
            <person name="Wisecaver J.H."/>
            <person name="Long T.M."/>
            <person name="Calvey C.H."/>
            <person name="Aerts A.L."/>
            <person name="Barry K.W."/>
            <person name="Choi C."/>
            <person name="Clum A."/>
            <person name="Coughlan A.Y."/>
            <person name="Deshpande S."/>
            <person name="Douglass A.P."/>
            <person name="Hanson S.J."/>
            <person name="Klenk H.-P."/>
            <person name="LaButti K.M."/>
            <person name="Lapidus A."/>
            <person name="Lindquist E.A."/>
            <person name="Lipzen A.M."/>
            <person name="Meier-Kolthoff J.P."/>
            <person name="Ohm R.A."/>
            <person name="Otillar R.P."/>
            <person name="Pangilinan J.L."/>
            <person name="Peng Y."/>
            <person name="Rokas A."/>
            <person name="Rosa C.A."/>
            <person name="Scheuner C."/>
            <person name="Sibirny A.A."/>
            <person name="Slot J.C."/>
            <person name="Stielow J.B."/>
            <person name="Sun H."/>
            <person name="Kurtzman C.P."/>
            <person name="Blackwell M."/>
            <person name="Grigoriev I.V."/>
            <person name="Jeffries T.W."/>
        </authorList>
    </citation>
    <scope>NUCLEOTIDE SEQUENCE [LARGE SCALE GENOMIC DNA]</scope>
    <source>
        <strain evidence="13 14">DSM 6958</strain>
    </source>
</reference>
<keyword evidence="8" id="KW-0804">Transcription</keyword>
<dbReference type="SUPFAM" id="SSF47954">
    <property type="entry name" value="Cyclin-like"/>
    <property type="match status" value="1"/>
</dbReference>
<dbReference type="InterPro" id="IPR023486">
    <property type="entry name" value="TFIIB_CS"/>
</dbReference>
<keyword evidence="4" id="KW-0677">Repeat</keyword>
<dbReference type="GO" id="GO:0001006">
    <property type="term" value="F:RNA polymerase III type 3 promoter sequence-specific DNA binding"/>
    <property type="evidence" value="ECO:0007669"/>
    <property type="project" value="TreeGrafter"/>
</dbReference>
<gene>
    <name evidence="13" type="ORF">NADFUDRAFT_45981</name>
</gene>
<evidence type="ECO:0000256" key="1">
    <source>
        <dbReference type="ARBA" id="ARBA00004123"/>
    </source>
</evidence>
<dbReference type="InterPro" id="IPR011665">
    <property type="entry name" value="BRF1_TBP-bd_dom"/>
</dbReference>
<feature type="domain" description="Brf1 TBP-binding" evidence="12">
    <location>
        <begin position="214"/>
        <end position="315"/>
    </location>
</feature>
<feature type="region of interest" description="Disordered" evidence="10">
    <location>
        <begin position="156"/>
        <end position="178"/>
    </location>
</feature>
<dbReference type="InterPro" id="IPR036915">
    <property type="entry name" value="Cyclin-like_sf"/>
</dbReference>
<dbReference type="GO" id="GO:0017025">
    <property type="term" value="F:TBP-class protein binding"/>
    <property type="evidence" value="ECO:0007669"/>
    <property type="project" value="InterPro"/>
</dbReference>
<dbReference type="GO" id="GO:0000126">
    <property type="term" value="C:transcription factor TFIIIB complex"/>
    <property type="evidence" value="ECO:0007669"/>
    <property type="project" value="TreeGrafter"/>
</dbReference>
<keyword evidence="5" id="KW-0863">Zinc-finger</keyword>
<evidence type="ECO:0000256" key="6">
    <source>
        <dbReference type="ARBA" id="ARBA00022833"/>
    </source>
</evidence>